<dbReference type="EMBL" id="JXXN02000972">
    <property type="protein sequence ID" value="THD25836.1"/>
    <property type="molecule type" value="Genomic_DNA"/>
</dbReference>
<sequence length="94" mass="10776">MESINFEQSLNEIIHQKNRLSIQERVWLLDEHITSLEKILLPDFFGALTLDNGSCSKLNTQTLNHFSMEVDRLQKMLSNVTGFTPITQDQNNAA</sequence>
<dbReference type="AlphaFoldDB" id="A0A4E0RE61"/>
<organism evidence="1 2">
    <name type="scientific">Fasciola hepatica</name>
    <name type="common">Liver fluke</name>
    <dbReference type="NCBI Taxonomy" id="6192"/>
    <lineage>
        <taxon>Eukaryota</taxon>
        <taxon>Metazoa</taxon>
        <taxon>Spiralia</taxon>
        <taxon>Lophotrochozoa</taxon>
        <taxon>Platyhelminthes</taxon>
        <taxon>Trematoda</taxon>
        <taxon>Digenea</taxon>
        <taxon>Plagiorchiida</taxon>
        <taxon>Echinostomata</taxon>
        <taxon>Echinostomatoidea</taxon>
        <taxon>Fasciolidae</taxon>
        <taxon>Fasciola</taxon>
    </lineage>
</organism>
<comment type="caution">
    <text evidence="1">The sequence shown here is derived from an EMBL/GenBank/DDBJ whole genome shotgun (WGS) entry which is preliminary data.</text>
</comment>
<name>A0A4E0RE61_FASHE</name>
<accession>A0A4E0RE61</accession>
<evidence type="ECO:0000313" key="1">
    <source>
        <dbReference type="EMBL" id="THD25836.1"/>
    </source>
</evidence>
<keyword evidence="2" id="KW-1185">Reference proteome</keyword>
<reference evidence="1" key="1">
    <citation type="submission" date="2019-03" db="EMBL/GenBank/DDBJ databases">
        <title>Improved annotation for the trematode Fasciola hepatica.</title>
        <authorList>
            <person name="Choi Y.-J."/>
            <person name="Martin J."/>
            <person name="Mitreva M."/>
        </authorList>
    </citation>
    <scope>NUCLEOTIDE SEQUENCE [LARGE SCALE GENOMIC DNA]</scope>
</reference>
<dbReference type="Proteomes" id="UP000230066">
    <property type="component" value="Unassembled WGS sequence"/>
</dbReference>
<gene>
    <name evidence="1" type="ORF">D915_003168</name>
</gene>
<protein>
    <submittedName>
        <fullName evidence="1">Uncharacterized protein</fullName>
    </submittedName>
</protein>
<proteinExistence type="predicted"/>
<evidence type="ECO:0000313" key="2">
    <source>
        <dbReference type="Proteomes" id="UP000230066"/>
    </source>
</evidence>